<protein>
    <submittedName>
        <fullName evidence="3">SGNH/GDSL hydrolase family protein</fullName>
    </submittedName>
</protein>
<dbReference type="EMBL" id="JBHMDG010000022">
    <property type="protein sequence ID" value="MFB9314574.1"/>
    <property type="molecule type" value="Genomic_DNA"/>
</dbReference>
<reference evidence="3 4" key="1">
    <citation type="submission" date="2024-09" db="EMBL/GenBank/DDBJ databases">
        <authorList>
            <person name="Sun Q."/>
            <person name="Mori K."/>
        </authorList>
    </citation>
    <scope>NUCLEOTIDE SEQUENCE [LARGE SCALE GENOMIC DNA]</scope>
    <source>
        <strain evidence="3 4">JCM 9626</strain>
    </source>
</reference>
<dbReference type="Gene3D" id="3.40.50.1110">
    <property type="entry name" value="SGNH hydrolase"/>
    <property type="match status" value="1"/>
</dbReference>
<keyword evidence="3" id="KW-0378">Hydrolase</keyword>
<keyword evidence="2" id="KW-0732">Signal</keyword>
<keyword evidence="4" id="KW-1185">Reference proteome</keyword>
<organism evidence="3 4">
    <name type="scientific">Nocardioides plantarum</name>
    <dbReference type="NCBI Taxonomy" id="29299"/>
    <lineage>
        <taxon>Bacteria</taxon>
        <taxon>Bacillati</taxon>
        <taxon>Actinomycetota</taxon>
        <taxon>Actinomycetes</taxon>
        <taxon>Propionibacteriales</taxon>
        <taxon>Nocardioidaceae</taxon>
        <taxon>Nocardioides</taxon>
    </lineage>
</organism>
<dbReference type="RefSeq" id="WP_140011144.1">
    <property type="nucleotide sequence ID" value="NZ_JBHMDG010000022.1"/>
</dbReference>
<feature type="region of interest" description="Disordered" evidence="1">
    <location>
        <begin position="28"/>
        <end position="72"/>
    </location>
</feature>
<dbReference type="PROSITE" id="PS51257">
    <property type="entry name" value="PROKAR_LIPOPROTEIN"/>
    <property type="match status" value="1"/>
</dbReference>
<feature type="compositionally biased region" description="Low complexity" evidence="1">
    <location>
        <begin position="28"/>
        <end position="52"/>
    </location>
</feature>
<dbReference type="SUPFAM" id="SSF52266">
    <property type="entry name" value="SGNH hydrolase"/>
    <property type="match status" value="1"/>
</dbReference>
<feature type="signal peptide" evidence="2">
    <location>
        <begin position="1"/>
        <end position="29"/>
    </location>
</feature>
<comment type="caution">
    <text evidence="3">The sequence shown here is derived from an EMBL/GenBank/DDBJ whole genome shotgun (WGS) entry which is preliminary data.</text>
</comment>
<accession>A0ABV5KFZ6</accession>
<evidence type="ECO:0000313" key="4">
    <source>
        <dbReference type="Proteomes" id="UP001589750"/>
    </source>
</evidence>
<dbReference type="GO" id="GO:0016787">
    <property type="term" value="F:hydrolase activity"/>
    <property type="evidence" value="ECO:0007669"/>
    <property type="project" value="UniProtKB-KW"/>
</dbReference>
<evidence type="ECO:0000256" key="1">
    <source>
        <dbReference type="SAM" id="MobiDB-lite"/>
    </source>
</evidence>
<dbReference type="InterPro" id="IPR036514">
    <property type="entry name" value="SGNH_hydro_sf"/>
</dbReference>
<evidence type="ECO:0000313" key="3">
    <source>
        <dbReference type="EMBL" id="MFB9314574.1"/>
    </source>
</evidence>
<sequence>MRLLRTPTTRRLVAATSGLALALSLAACSGDGSSRPDPSDGPSSGAAASPDPEVVDTDVPETTPPKDDFPKMEFDVPLAAGVTDDQLQRLVDEGMLPTAPAHGGAFETMTNAVKAGPVPDVVLFGDSMVQQGVDPQVLGALLSKKAGRDVVTFNGASSRARWGMNAMLARYLVKIDHVPKVALLGITTRAGEHDSFYNTEGAHSPFSSMVEGCDRPASSNWSAADAAACEKDRSDLRTRFRSGGDQVARALEGKKPQTSLYIDPGSRLRSDGFMIHPGVTKAKAKAVSDERMRRGFPGFPTVVPDGQQQFDEAVKILRDAGTTVLAFELPYSPVHQANLEKAGRNYDARRQAMARELAGDKDVPLFEVKDFSAWWSDGDSRDAIHLAPSGAKKFAVQLTTLPGFTDAVVKGLG</sequence>
<feature type="chain" id="PRO_5047027002" evidence="2">
    <location>
        <begin position="30"/>
        <end position="413"/>
    </location>
</feature>
<gene>
    <name evidence="3" type="ORF">ACFFRI_16070</name>
</gene>
<dbReference type="Proteomes" id="UP001589750">
    <property type="component" value="Unassembled WGS sequence"/>
</dbReference>
<proteinExistence type="predicted"/>
<name>A0ABV5KFZ6_9ACTN</name>
<evidence type="ECO:0000256" key="2">
    <source>
        <dbReference type="SAM" id="SignalP"/>
    </source>
</evidence>